<organism evidence="1 2">
    <name type="scientific">Psychroflexus salarius</name>
    <dbReference type="NCBI Taxonomy" id="1155689"/>
    <lineage>
        <taxon>Bacteria</taxon>
        <taxon>Pseudomonadati</taxon>
        <taxon>Bacteroidota</taxon>
        <taxon>Flavobacteriia</taxon>
        <taxon>Flavobacteriales</taxon>
        <taxon>Flavobacteriaceae</taxon>
        <taxon>Psychroflexus</taxon>
    </lineage>
</organism>
<protein>
    <submittedName>
        <fullName evidence="1">Lipid A 3-O-deacylase (PagL)</fullName>
    </submittedName>
</protein>
<dbReference type="OrthoDB" id="1200606at2"/>
<evidence type="ECO:0000313" key="2">
    <source>
        <dbReference type="Proteomes" id="UP000184462"/>
    </source>
</evidence>
<keyword evidence="2" id="KW-1185">Reference proteome</keyword>
<dbReference type="STRING" id="1155689.SAMN05444278_105176"/>
<dbReference type="AlphaFoldDB" id="A0A1M4WAY9"/>
<dbReference type="EMBL" id="FQTW01000005">
    <property type="protein sequence ID" value="SHE78335.1"/>
    <property type="molecule type" value="Genomic_DNA"/>
</dbReference>
<dbReference type="Pfam" id="PF09411">
    <property type="entry name" value="PagL"/>
    <property type="match status" value="1"/>
</dbReference>
<dbReference type="RefSeq" id="WP_073193101.1">
    <property type="nucleotide sequence ID" value="NZ_FQTW01000005.1"/>
</dbReference>
<dbReference type="InterPro" id="IPR018550">
    <property type="entry name" value="Lipid-A_deacylase-rel"/>
</dbReference>
<accession>A0A1M4WAY9</accession>
<dbReference type="Proteomes" id="UP000184462">
    <property type="component" value="Unassembled WGS sequence"/>
</dbReference>
<sequence>MLFICLGCLQISRAQFQFFSESRKIGISFGEGQQNRFPYQNDNYRFEHQHLKLAFNQVFYKSSYFELELQIEPVYYWSKHQLLNKYFIQPQHFTDYESLREKYTQERKFNSYAVNFGVLLRHYISQFYSLYALASVGPMYSDAGTERVKNGFTFTDILGLGTSLHFHRFQIDLRLYAKHDSNANLKTPNHGHNSVVVETGVLYRL</sequence>
<dbReference type="Gene3D" id="2.40.160.20">
    <property type="match status" value="1"/>
</dbReference>
<name>A0A1M4WAY9_9FLAO</name>
<reference evidence="1 2" key="1">
    <citation type="submission" date="2016-11" db="EMBL/GenBank/DDBJ databases">
        <authorList>
            <person name="Jaros S."/>
            <person name="Januszkiewicz K."/>
            <person name="Wedrychowicz H."/>
        </authorList>
    </citation>
    <scope>NUCLEOTIDE SEQUENCE [LARGE SCALE GENOMIC DNA]</scope>
    <source>
        <strain evidence="1 2">DSM 25661</strain>
    </source>
</reference>
<proteinExistence type="predicted"/>
<evidence type="ECO:0000313" key="1">
    <source>
        <dbReference type="EMBL" id="SHE78335.1"/>
    </source>
</evidence>
<gene>
    <name evidence="1" type="ORF">SAMN05444278_105176</name>
</gene>